<organism evidence="6 7">
    <name type="scientific">Labeo rohita</name>
    <name type="common">Indian major carp</name>
    <name type="synonym">Cyprinus rohita</name>
    <dbReference type="NCBI Taxonomy" id="84645"/>
    <lineage>
        <taxon>Eukaryota</taxon>
        <taxon>Metazoa</taxon>
        <taxon>Chordata</taxon>
        <taxon>Craniata</taxon>
        <taxon>Vertebrata</taxon>
        <taxon>Euteleostomi</taxon>
        <taxon>Actinopterygii</taxon>
        <taxon>Neopterygii</taxon>
        <taxon>Teleostei</taxon>
        <taxon>Ostariophysi</taxon>
        <taxon>Cypriniformes</taxon>
        <taxon>Cyprinidae</taxon>
        <taxon>Labeoninae</taxon>
        <taxon>Labeonini</taxon>
        <taxon>Labeo</taxon>
    </lineage>
</organism>
<feature type="region of interest" description="Disordered" evidence="4">
    <location>
        <begin position="466"/>
        <end position="485"/>
    </location>
</feature>
<gene>
    <name evidence="6" type="ORF">ROHU_012335</name>
</gene>
<dbReference type="Pfam" id="PF04548">
    <property type="entry name" value="AIG1"/>
    <property type="match status" value="2"/>
</dbReference>
<name>A0A498LDV5_LABRO</name>
<evidence type="ECO:0000256" key="1">
    <source>
        <dbReference type="ARBA" id="ARBA00008535"/>
    </source>
</evidence>
<dbReference type="EMBL" id="QBIY01013369">
    <property type="protein sequence ID" value="RXN06448.1"/>
    <property type="molecule type" value="Genomic_DNA"/>
</dbReference>
<dbReference type="InterPro" id="IPR027417">
    <property type="entry name" value="P-loop_NTPase"/>
</dbReference>
<comment type="caution">
    <text evidence="6">The sequence shown here is derived from an EMBL/GenBank/DDBJ whole genome shotgun (WGS) entry which is preliminary data.</text>
</comment>
<evidence type="ECO:0000256" key="3">
    <source>
        <dbReference type="ARBA" id="ARBA00023134"/>
    </source>
</evidence>
<dbReference type="GO" id="GO:0005525">
    <property type="term" value="F:GTP binding"/>
    <property type="evidence" value="ECO:0007669"/>
    <property type="project" value="UniProtKB-KW"/>
</dbReference>
<feature type="domain" description="AIG1-type G" evidence="5">
    <location>
        <begin position="315"/>
        <end position="443"/>
    </location>
</feature>
<feature type="domain" description="AIG1-type G" evidence="5">
    <location>
        <begin position="69"/>
        <end position="259"/>
    </location>
</feature>
<dbReference type="AlphaFoldDB" id="A0A498LDV5"/>
<reference evidence="6 7" key="1">
    <citation type="submission" date="2018-03" db="EMBL/GenBank/DDBJ databases">
        <title>Draft genome sequence of Rohu Carp (Labeo rohita).</title>
        <authorList>
            <person name="Das P."/>
            <person name="Kushwaha B."/>
            <person name="Joshi C.G."/>
            <person name="Kumar D."/>
            <person name="Nagpure N.S."/>
            <person name="Sahoo L."/>
            <person name="Das S.P."/>
            <person name="Bit A."/>
            <person name="Patnaik S."/>
            <person name="Meher P.K."/>
            <person name="Jayasankar P."/>
            <person name="Koringa P.G."/>
            <person name="Patel N.V."/>
            <person name="Hinsu A.T."/>
            <person name="Kumar R."/>
            <person name="Pandey M."/>
            <person name="Agarwal S."/>
            <person name="Srivastava S."/>
            <person name="Singh M."/>
            <person name="Iquebal M.A."/>
            <person name="Jaiswal S."/>
            <person name="Angadi U.B."/>
            <person name="Kumar N."/>
            <person name="Raza M."/>
            <person name="Shah T.M."/>
            <person name="Rai A."/>
            <person name="Jena J.K."/>
        </authorList>
    </citation>
    <scope>NUCLEOTIDE SEQUENCE [LARGE SCALE GENOMIC DNA]</scope>
    <source>
        <strain evidence="6">DASCIFA01</strain>
        <tissue evidence="6">Testis</tissue>
    </source>
</reference>
<dbReference type="Gene3D" id="3.40.50.300">
    <property type="entry name" value="P-loop containing nucleotide triphosphate hydrolases"/>
    <property type="match status" value="2"/>
</dbReference>
<feature type="region of interest" description="Disordered" evidence="4">
    <location>
        <begin position="1"/>
        <end position="22"/>
    </location>
</feature>
<protein>
    <submittedName>
        <fullName evidence="6">Interferon-induced very large GTPase 1-like protein</fullName>
    </submittedName>
</protein>
<sequence>MMTQQEERISRKKEDRRKEAVERTSVLCKRVNVRKPPLKRQRDTFNEEDTCIDKTVNGSSVFILDHSLTIVLFGNSAAAQFHPDNILLGELQPNIKNVAISRTVPLQMKKSGRHVSVINLIDIHETALDLDSLTAQLVDENEIITFVFVVRLGQLTDADKMGIEWLQRVFGDRVLQFVMILFTYESQEESDSIIDDLKKNSALEQLIEKCGGRYHTCSKNMNKPSEMKDLMTRIEQLFIENKQQCYTSEMYNIGLRQREDRTQQSVPSQDQPTKNMGYNLTTETRETHRMKISGHHVSEINLIDIHETALDLDSLTAQLVDENEIIAFVFVVRLGQLTDTDKMGIEWLQRVFGDRVLQFVMILFTYEIQEESDSIIDDLKKNSALERLIEKCGGRYHICSKNMNKPSEIRDLMNRIEQLFIENKQQCYTSEMYNIGLRQREDMQNRTQQSVISQDQPTKNMDYTLATETRETHRQFAKEKDPYAE</sequence>
<evidence type="ECO:0000313" key="6">
    <source>
        <dbReference type="EMBL" id="RXN06448.1"/>
    </source>
</evidence>
<keyword evidence="2" id="KW-0547">Nucleotide-binding</keyword>
<dbReference type="InterPro" id="IPR006703">
    <property type="entry name" value="G_AIG1"/>
</dbReference>
<dbReference type="Proteomes" id="UP000290572">
    <property type="component" value="Unassembled WGS sequence"/>
</dbReference>
<proteinExistence type="inferred from homology"/>
<dbReference type="PANTHER" id="PTHR10903">
    <property type="entry name" value="GTPASE, IMAP FAMILY MEMBER-RELATED"/>
    <property type="match status" value="1"/>
</dbReference>
<evidence type="ECO:0000313" key="7">
    <source>
        <dbReference type="Proteomes" id="UP000290572"/>
    </source>
</evidence>
<dbReference type="STRING" id="84645.A0A498LDV5"/>
<dbReference type="PANTHER" id="PTHR10903:SF188">
    <property type="entry name" value="GTPASE IMAP FAMILY MEMBER 2-LIKE-RELATED"/>
    <property type="match status" value="1"/>
</dbReference>
<feature type="compositionally biased region" description="Basic and acidic residues" evidence="4">
    <location>
        <begin position="468"/>
        <end position="485"/>
    </location>
</feature>
<evidence type="ECO:0000259" key="5">
    <source>
        <dbReference type="Pfam" id="PF04548"/>
    </source>
</evidence>
<comment type="similarity">
    <text evidence="1">Belongs to the TRAFAC class TrmE-Era-EngA-EngB-Septin-like GTPase superfamily. AIG1/Toc34/Toc159-like paraseptin GTPase family. IAN subfamily.</text>
</comment>
<dbReference type="InterPro" id="IPR045058">
    <property type="entry name" value="GIMA/IAN/Toc"/>
</dbReference>
<accession>A0A498LDV5</accession>
<keyword evidence="3" id="KW-0342">GTP-binding</keyword>
<evidence type="ECO:0000256" key="2">
    <source>
        <dbReference type="ARBA" id="ARBA00022741"/>
    </source>
</evidence>
<keyword evidence="7" id="KW-1185">Reference proteome</keyword>
<evidence type="ECO:0000256" key="4">
    <source>
        <dbReference type="SAM" id="MobiDB-lite"/>
    </source>
</evidence>